<evidence type="ECO:0000313" key="2">
    <source>
        <dbReference type="EMBL" id="GEQ97899.1"/>
    </source>
</evidence>
<keyword evidence="1" id="KW-0812">Transmembrane</keyword>
<evidence type="ECO:0000256" key="1">
    <source>
        <dbReference type="SAM" id="Phobius"/>
    </source>
</evidence>
<evidence type="ECO:0000313" key="3">
    <source>
        <dbReference type="Proteomes" id="UP000322084"/>
    </source>
</evidence>
<keyword evidence="1" id="KW-1133">Transmembrane helix</keyword>
<reference evidence="2 3" key="1">
    <citation type="submission" date="2019-09" db="EMBL/GenBank/DDBJ databases">
        <title>NBRP : Genome information of microbial organism related human and environment.</title>
        <authorList>
            <person name="Hattori M."/>
            <person name="Oshima K."/>
            <person name="Inaba H."/>
            <person name="Suda W."/>
            <person name="Sakamoto M."/>
            <person name="Iino T."/>
            <person name="Kitahara M."/>
            <person name="Oshida Y."/>
            <person name="Iida T."/>
            <person name="Kudo T."/>
            <person name="Itoh T."/>
            <person name="Ohkuma M."/>
        </authorList>
    </citation>
    <scope>NUCLEOTIDE SEQUENCE [LARGE SCALE GENOMIC DNA]</scope>
    <source>
        <strain evidence="2 3">Hi-2</strain>
    </source>
</reference>
<sequence length="878" mass="93488">MAQSARKRIYRAALWAVACLCLFLVAGFLASSFLLRMGLTQALLRAGFEQVDIQRVQIQWGEGVRIGRIALGRADEALLFDSTARFDLSDILEGRVQSLDIRRIQADVAADAEGSLNVAGYHLAMQGQSDQPFFLPLDRLTIGTAHIALSLTGTGPVEVTVDDAALEQTVKGTHLTAAIHAKHDLAVIEGGLLANLSPTGALQTLRFDLAQGAMQAQDGVEGRVEGWAMLDVPHSRIEADLRLDAPSAHATLRVSNKVGEQKATGRLEATSTDLALLSPMLAGAGEMAGEFVLDWAEGPPTASMDTLSAQLRDLGFEGMHIPFLSYEGRMVGSQQDLRLDGALMLDAEAVLPDLRLDGLHLDAPAIAIEANRHSLRLWHEGCMVGRITQMDVSGYKAGPLQDMCFKTQGSDPLLVWDLDDQSGRLDMIVPSHAFALDVQNKAGKSQSLEGTLPQIIVAANGSVKNGLTASIDLFDGQVISDDVALVASGLSGQVVVTDKGLQSAALTLEKLASLDPMPVWAPVSLEVKAESKEPDEFLVFEAWISDILGLFVLEAKGQSGSEGGAAHLTLYPVKFLPDVAEIGDIAPAYADVLTNVSGQFEFAGDVVWGRKEAGGVRSNGHVSLTDVAFETSGMAVSGLNGEIALRSLWPLDTAPDQRLTIDQLMAGVLLQKGEAVFQLTDNTQLSISDLHFSLAGGRLYTDSFIMDLSRPGDLVVVLNAEGVRVTEVMMMGGVDGLTGDGLLNGRVPVTLAAGGLKVEDARLEATDNGVLRYNPGDVPGFLQGEDMRSQMLRQALQNFHYNVLSLSFAGDFAGSQSMQLAARGANPDFLDGHPIELNFNLQGALVGAVESAMGAGRSQSLESLFKRAQKDKPADSPQ</sequence>
<gene>
    <name evidence="2" type="ORF">JCM17844_15360</name>
</gene>
<proteinExistence type="predicted"/>
<keyword evidence="1" id="KW-0472">Membrane</keyword>
<name>A0A5A7MSP7_9PROT</name>
<dbReference type="InterPro" id="IPR021730">
    <property type="entry name" value="YdbH"/>
</dbReference>
<dbReference type="RefSeq" id="WP_150000293.1">
    <property type="nucleotide sequence ID" value="NZ_BKCL01000004.1"/>
</dbReference>
<protein>
    <submittedName>
        <fullName evidence="2">Uncharacterized protein</fullName>
    </submittedName>
</protein>
<dbReference type="EMBL" id="BKCL01000004">
    <property type="protein sequence ID" value="GEQ97899.1"/>
    <property type="molecule type" value="Genomic_DNA"/>
</dbReference>
<dbReference type="AlphaFoldDB" id="A0A5A7MSP7"/>
<dbReference type="Proteomes" id="UP000322084">
    <property type="component" value="Unassembled WGS sequence"/>
</dbReference>
<accession>A0A5A7MSP7</accession>
<feature type="transmembrane region" description="Helical" evidence="1">
    <location>
        <begin position="12"/>
        <end position="35"/>
    </location>
</feature>
<organism evidence="2 3">
    <name type="scientific">Iodidimonas gelatinilytica</name>
    <dbReference type="NCBI Taxonomy" id="1236966"/>
    <lineage>
        <taxon>Bacteria</taxon>
        <taxon>Pseudomonadati</taxon>
        <taxon>Pseudomonadota</taxon>
        <taxon>Alphaproteobacteria</taxon>
        <taxon>Iodidimonadales</taxon>
        <taxon>Iodidimonadaceae</taxon>
        <taxon>Iodidimonas</taxon>
    </lineage>
</organism>
<comment type="caution">
    <text evidence="2">The sequence shown here is derived from an EMBL/GenBank/DDBJ whole genome shotgun (WGS) entry which is preliminary data.</text>
</comment>
<dbReference type="Pfam" id="PF11739">
    <property type="entry name" value="YdbH-like"/>
    <property type="match status" value="1"/>
</dbReference>